<dbReference type="Gene3D" id="1.25.40.10">
    <property type="entry name" value="Tetratricopeptide repeat domain"/>
    <property type="match status" value="2"/>
</dbReference>
<sequence>MPSSQLNRLVFRRLLANKPLLYRGCLHRNAVRPLLATQHRTFLNLFKPHRKVKTAQVPPGLDVLGELSHSQRDNLRLPKPANVASALLSFFAPKKYPLENFHVAYALNAFRFLLENPRTDNQPWCSKEQLNQMLEQLITRRPHTGGTPHLSLGKLLADQLKNLTHPKAGDSAEDTPALPSEYEVVFAPKLIRLLTMYGAALMARENVLSTYHSVQNPSSQPEIRASEAVYSSWGYVIDGLASEDNEAELLNTLAMMQEYSIPYLQTIQRTVVAYFISKKNIQEAKKWYLQPPARDTDVEHMEPLDTTSADILKACALHGDQAFGQQIVTSLLKETPRKETWDAIFLWSAALGKGPDEIDRMMNVMIRRNNEERQKDPALAVTHPDIETINALVELAISKQDSYSAERYVALGEKRGIFPDETTYTMQIHYRLSIKDLDGARAAYSGLQGSTYENGQTVKAVNSLVQALCWSQQHVFDEIMAIVDELHERKVLLAPETVADLCVLHLRRGEMLDAADLLQIHSFNFSLSQRITIRTSFAAFIMDGQTSTSDAWDTYQIMRNCFPETPRDDRIPIMKEFFARNRSDMACHVFFHMRNSTEPHITTTKEVYVAAFTGFARNADAESLELAHNQLKLDLNVEMDTKLRNALMLAYACTGNNTHALEIWAKIGSSKEGPTYNSIAIAFRSCEGMPFGDRHAKSIWRRLKEMDVEIDKKIFTAYLSAIARNQLYDEALALLETGEEEYGYTPDLYILGHLFNATTHIDRQARLEEWIKKNYPSVWPKLEALGHTVTMDGFGFRQLHFSRDLEP</sequence>
<accession>A0A9W4UEM1</accession>
<dbReference type="OrthoDB" id="185373at2759"/>
<dbReference type="PANTHER" id="PTHR47939:SF1">
    <property type="entry name" value="OS04G0684500 PROTEIN"/>
    <property type="match status" value="1"/>
</dbReference>
<dbReference type="Proteomes" id="UP001152607">
    <property type="component" value="Unassembled WGS sequence"/>
</dbReference>
<dbReference type="PANTHER" id="PTHR47939">
    <property type="entry name" value="MEMBRANE-ASSOCIATED SALT-INDUCIBLE PROTEIN-LIKE"/>
    <property type="match status" value="1"/>
</dbReference>
<organism evidence="1 2">
    <name type="scientific">Periconia digitata</name>
    <dbReference type="NCBI Taxonomy" id="1303443"/>
    <lineage>
        <taxon>Eukaryota</taxon>
        <taxon>Fungi</taxon>
        <taxon>Dikarya</taxon>
        <taxon>Ascomycota</taxon>
        <taxon>Pezizomycotina</taxon>
        <taxon>Dothideomycetes</taxon>
        <taxon>Pleosporomycetidae</taxon>
        <taxon>Pleosporales</taxon>
        <taxon>Massarineae</taxon>
        <taxon>Periconiaceae</taxon>
        <taxon>Periconia</taxon>
    </lineage>
</organism>
<dbReference type="InterPro" id="IPR011990">
    <property type="entry name" value="TPR-like_helical_dom_sf"/>
</dbReference>
<dbReference type="EMBL" id="CAOQHR010000005">
    <property type="protein sequence ID" value="CAI6335018.1"/>
    <property type="molecule type" value="Genomic_DNA"/>
</dbReference>
<proteinExistence type="predicted"/>
<dbReference type="InterPro" id="IPR050667">
    <property type="entry name" value="PPR-containing_protein"/>
</dbReference>
<reference evidence="1" key="1">
    <citation type="submission" date="2023-01" db="EMBL/GenBank/DDBJ databases">
        <authorList>
            <person name="Van Ghelder C."/>
            <person name="Rancurel C."/>
        </authorList>
    </citation>
    <scope>NUCLEOTIDE SEQUENCE</scope>
    <source>
        <strain evidence="1">CNCM I-4278</strain>
    </source>
</reference>
<dbReference type="AlphaFoldDB" id="A0A9W4UEM1"/>
<name>A0A9W4UEM1_9PLEO</name>
<evidence type="ECO:0000313" key="1">
    <source>
        <dbReference type="EMBL" id="CAI6335018.1"/>
    </source>
</evidence>
<comment type="caution">
    <text evidence="1">The sequence shown here is derived from an EMBL/GenBank/DDBJ whole genome shotgun (WGS) entry which is preliminary data.</text>
</comment>
<protein>
    <recommendedName>
        <fullName evidence="3">Complex I intermediate-associated protein 84</fullName>
    </recommendedName>
</protein>
<keyword evidence="2" id="KW-1185">Reference proteome</keyword>
<gene>
    <name evidence="1" type="ORF">PDIGIT_LOCUS8093</name>
</gene>
<evidence type="ECO:0008006" key="3">
    <source>
        <dbReference type="Google" id="ProtNLM"/>
    </source>
</evidence>
<evidence type="ECO:0000313" key="2">
    <source>
        <dbReference type="Proteomes" id="UP001152607"/>
    </source>
</evidence>